<feature type="transmembrane region" description="Helical" evidence="7">
    <location>
        <begin position="6"/>
        <end position="22"/>
    </location>
</feature>
<dbReference type="PANTHER" id="PTHR11819">
    <property type="entry name" value="SOLUTE CARRIER FAMILY 5"/>
    <property type="match status" value="1"/>
</dbReference>
<evidence type="ECO:0000256" key="1">
    <source>
        <dbReference type="ARBA" id="ARBA00004141"/>
    </source>
</evidence>
<evidence type="ECO:0000256" key="2">
    <source>
        <dbReference type="ARBA" id="ARBA00006434"/>
    </source>
</evidence>
<evidence type="ECO:0000313" key="8">
    <source>
        <dbReference type="EMBL" id="UPK67236.1"/>
    </source>
</evidence>
<feature type="transmembrane region" description="Helical" evidence="7">
    <location>
        <begin position="463"/>
        <end position="485"/>
    </location>
</feature>
<gene>
    <name evidence="8" type="ORF">MYF79_20045</name>
</gene>
<evidence type="ECO:0000256" key="5">
    <source>
        <dbReference type="ARBA" id="ARBA00023136"/>
    </source>
</evidence>
<feature type="transmembrane region" description="Helical" evidence="7">
    <location>
        <begin position="437"/>
        <end position="457"/>
    </location>
</feature>
<dbReference type="Pfam" id="PF00474">
    <property type="entry name" value="SSF"/>
    <property type="match status" value="1"/>
</dbReference>
<comment type="subcellular location">
    <subcellularLocation>
        <location evidence="1">Membrane</location>
        <topology evidence="1">Multi-pass membrane protein</topology>
    </subcellularLocation>
</comment>
<evidence type="ECO:0000313" key="9">
    <source>
        <dbReference type="Proteomes" id="UP000830198"/>
    </source>
</evidence>
<dbReference type="NCBIfam" id="NF007790">
    <property type="entry name" value="PRK10484.1"/>
    <property type="match status" value="1"/>
</dbReference>
<feature type="transmembrane region" description="Helical" evidence="7">
    <location>
        <begin position="328"/>
        <end position="361"/>
    </location>
</feature>
<feature type="transmembrane region" description="Helical" evidence="7">
    <location>
        <begin position="119"/>
        <end position="145"/>
    </location>
</feature>
<dbReference type="CDD" id="cd10328">
    <property type="entry name" value="SLC5sbd_YidK"/>
    <property type="match status" value="1"/>
</dbReference>
<dbReference type="InterPro" id="IPR001734">
    <property type="entry name" value="Na/solute_symporter"/>
</dbReference>
<dbReference type="NCBIfam" id="TIGR00813">
    <property type="entry name" value="sss"/>
    <property type="match status" value="1"/>
</dbReference>
<dbReference type="Gene3D" id="1.20.1730.10">
    <property type="entry name" value="Sodium/glucose cotransporter"/>
    <property type="match status" value="1"/>
</dbReference>
<keyword evidence="9" id="KW-1185">Reference proteome</keyword>
<keyword evidence="5 7" id="KW-0472">Membrane</keyword>
<keyword evidence="3 7" id="KW-0812">Transmembrane</keyword>
<evidence type="ECO:0000256" key="7">
    <source>
        <dbReference type="SAM" id="Phobius"/>
    </source>
</evidence>
<dbReference type="InterPro" id="IPR038377">
    <property type="entry name" value="Na/Glc_symporter_sf"/>
</dbReference>
<evidence type="ECO:0000256" key="4">
    <source>
        <dbReference type="ARBA" id="ARBA00022989"/>
    </source>
</evidence>
<feature type="transmembrane region" description="Helical" evidence="7">
    <location>
        <begin position="384"/>
        <end position="402"/>
    </location>
</feature>
<protein>
    <submittedName>
        <fullName evidence="8">Solute:sodium symporter family transporter</fullName>
    </submittedName>
</protein>
<dbReference type="PANTHER" id="PTHR11819:SF195">
    <property type="entry name" value="SODIUM_GLUCOSE COTRANSPORTER 4"/>
    <property type="match status" value="1"/>
</dbReference>
<comment type="similarity">
    <text evidence="2 6">Belongs to the sodium:solute symporter (SSF) (TC 2.A.21) family.</text>
</comment>
<feature type="transmembrane region" description="Helical" evidence="7">
    <location>
        <begin position="281"/>
        <end position="308"/>
    </location>
</feature>
<feature type="transmembrane region" description="Helical" evidence="7">
    <location>
        <begin position="408"/>
        <end position="430"/>
    </location>
</feature>
<dbReference type="PROSITE" id="PS50283">
    <property type="entry name" value="NA_SOLUT_SYMP_3"/>
    <property type="match status" value="1"/>
</dbReference>
<name>A0ABY4HTX5_CHIFI</name>
<evidence type="ECO:0000256" key="3">
    <source>
        <dbReference type="ARBA" id="ARBA00022692"/>
    </source>
</evidence>
<feature type="transmembrane region" description="Helical" evidence="7">
    <location>
        <begin position="242"/>
        <end position="260"/>
    </location>
</feature>
<dbReference type="RefSeq" id="WP_247809437.1">
    <property type="nucleotide sequence ID" value="NZ_CP095855.1"/>
</dbReference>
<dbReference type="EMBL" id="CP095855">
    <property type="protein sequence ID" value="UPK67236.1"/>
    <property type="molecule type" value="Genomic_DNA"/>
</dbReference>
<reference evidence="8 9" key="1">
    <citation type="submission" date="2022-04" db="EMBL/GenBank/DDBJ databases">
        <title>The arsenic-methylating capacity of Chitinophaga filiformis YT5 during chitin decomposition.</title>
        <authorList>
            <person name="Chen G."/>
            <person name="Liang Y."/>
        </authorList>
    </citation>
    <scope>NUCLEOTIDE SEQUENCE [LARGE SCALE GENOMIC DNA]</scope>
    <source>
        <strain evidence="8 9">YT5</strain>
    </source>
</reference>
<dbReference type="Proteomes" id="UP000830198">
    <property type="component" value="Chromosome"/>
</dbReference>
<feature type="transmembrane region" description="Helical" evidence="7">
    <location>
        <begin position="509"/>
        <end position="530"/>
    </location>
</feature>
<feature type="transmembrane region" description="Helical" evidence="7">
    <location>
        <begin position="42"/>
        <end position="63"/>
    </location>
</feature>
<proteinExistence type="inferred from homology"/>
<sequence>MNVGALLSFLLVTILVAVISWYKTRKENLQTAAGLFFANRNLGFLVVGGALFFTNISAVQFIGENELVYTNNMSVMAWGLSSVLAMLLVSEFIMPVYLRSGISTTPDFLEERYDIGTKRFVSVIFLISYIVNMLPSVLYSGAIAFNGLFGLSDALHISYWATIWILVWLIGLIGCLYTVLGGLKAVAISDTVLGVGMFAGGILLPYVALKYLGHGSAGTGLEMLLASRRDHFNAIGGPKDAVPFPTIFTGMFLVNLYYWGTEQYIVQQALASRSLAESQKGIAVACLGKIISPLLLNIPGLIAVQLYPHLSNTAEVFPRIVSDVSSPVLTGFIAAITFGAALTTFNAGLNSTSTLFVLNLYKPFKAWRRETVSEHEVVRVSRRFELLVCLLAMLIAPFIVFAEQGLYTYIQTVSGLFSVPIFTILVVGLLHRRMPAIAAKVGLTFFIVTYSVSQLFVNTGLHFLHVLAILFVATVLLMLVIGALFPRSEPFVQQWNNVVDLQPWKRRHVYTILLLLAMVALFVVFSPLGLARWRP</sequence>
<accession>A0ABY4HTX5</accession>
<feature type="transmembrane region" description="Helical" evidence="7">
    <location>
        <begin position="157"/>
        <end position="180"/>
    </location>
</feature>
<keyword evidence="4 7" id="KW-1133">Transmembrane helix</keyword>
<organism evidence="8 9">
    <name type="scientific">Chitinophaga filiformis</name>
    <name type="common">Myxococcus filiformis</name>
    <name type="synonym">Flexibacter filiformis</name>
    <dbReference type="NCBI Taxonomy" id="104663"/>
    <lineage>
        <taxon>Bacteria</taxon>
        <taxon>Pseudomonadati</taxon>
        <taxon>Bacteroidota</taxon>
        <taxon>Chitinophagia</taxon>
        <taxon>Chitinophagales</taxon>
        <taxon>Chitinophagaceae</taxon>
        <taxon>Chitinophaga</taxon>
    </lineage>
</organism>
<feature type="transmembrane region" description="Helical" evidence="7">
    <location>
        <begin position="192"/>
        <end position="213"/>
    </location>
</feature>
<feature type="transmembrane region" description="Helical" evidence="7">
    <location>
        <begin position="75"/>
        <end position="98"/>
    </location>
</feature>
<evidence type="ECO:0000256" key="6">
    <source>
        <dbReference type="RuleBase" id="RU362091"/>
    </source>
</evidence>